<feature type="transmembrane region" description="Helical" evidence="3">
    <location>
        <begin position="158"/>
        <end position="180"/>
    </location>
</feature>
<accession>A0A7X2Z227</accession>
<evidence type="ECO:0000259" key="4">
    <source>
        <dbReference type="PROSITE" id="PS50111"/>
    </source>
</evidence>
<protein>
    <recommendedName>
        <fullName evidence="4">Methyl-accepting transducer domain-containing protein</fullName>
    </recommendedName>
</protein>
<evidence type="ECO:0000256" key="3">
    <source>
        <dbReference type="SAM" id="Phobius"/>
    </source>
</evidence>
<reference evidence="5 6" key="1">
    <citation type="submission" date="2019-11" db="EMBL/GenBank/DDBJ databases">
        <title>Draft genome sequences of five Paenibacillus species of dairy origin.</title>
        <authorList>
            <person name="Olajide A.M."/>
            <person name="Chen S."/>
            <person name="Lapointe G."/>
        </authorList>
    </citation>
    <scope>NUCLEOTIDE SEQUENCE [LARGE SCALE GENOMIC DNA]</scope>
    <source>
        <strain evidence="5 6">12CR55</strain>
    </source>
</reference>
<name>A0A7X2Z227_9BACL</name>
<feature type="transmembrane region" description="Helical" evidence="3">
    <location>
        <begin position="52"/>
        <end position="74"/>
    </location>
</feature>
<feature type="transmembrane region" description="Helical" evidence="3">
    <location>
        <begin position="105"/>
        <end position="122"/>
    </location>
</feature>
<dbReference type="PANTHER" id="PTHR32089:SF112">
    <property type="entry name" value="LYSOZYME-LIKE PROTEIN-RELATED"/>
    <property type="match status" value="1"/>
</dbReference>
<dbReference type="Gene3D" id="1.10.287.950">
    <property type="entry name" value="Methyl-accepting chemotaxis protein"/>
    <property type="match status" value="1"/>
</dbReference>
<comment type="caution">
    <text evidence="5">The sequence shown here is derived from an EMBL/GenBank/DDBJ whole genome shotgun (WGS) entry which is preliminary data.</text>
</comment>
<sequence length="517" mass="56357">MKLKHLQKNSIMLILSGISLLLSVGTHAVHRYTSLFDIHKAMSGIGQLSQGLSIFQNLLFFVPIVLMILSLLIYRKSASSPVLPWMISSTLTFSSISIMAGGDGFVEYHFSIFMTIAIIAYYENIRILIYSTVIFAVQHLAGYFWFPQLLCGTSDYRFSLLLIHALYLILTSGATIWFVYSKQLHTSEYENKVASQQQALNEVLQNMNNSSESVLKAVSQLLSGAGQSAKASQEIVTSIESISIGAYEQTNKLGLGVESIRSMVDQVGNINKNANTVTESALATSKQVIYGQDRIHLLANQIHVITSAVNNVNEVIQQLADSSQEINKLVDLISSIANQTNLLALNASIEAARAGEHGSGFAVVAAEVRKLAGQSNDSAAEIHRNVQSFQSRIDQVLGEMNVSLSEVQKGMEQITEMQRVFAEISESSNTVDQQISDISVTTNLLLQHSKQTKDMMIQVSAITSAFFSNIEKILSAAEEQSASSDAVHDIALNLESLVAELGGIVGSIERSLSADKL</sequence>
<organism evidence="5 6">
    <name type="scientific">Paenibacillus woosongensis</name>
    <dbReference type="NCBI Taxonomy" id="307580"/>
    <lineage>
        <taxon>Bacteria</taxon>
        <taxon>Bacillati</taxon>
        <taxon>Bacillota</taxon>
        <taxon>Bacilli</taxon>
        <taxon>Bacillales</taxon>
        <taxon>Paenibacillaceae</taxon>
        <taxon>Paenibacillus</taxon>
    </lineage>
</organism>
<dbReference type="AlphaFoldDB" id="A0A7X2Z227"/>
<evidence type="ECO:0000313" key="5">
    <source>
        <dbReference type="EMBL" id="MUG46072.1"/>
    </source>
</evidence>
<keyword evidence="3" id="KW-0812">Transmembrane</keyword>
<dbReference type="GO" id="GO:0007165">
    <property type="term" value="P:signal transduction"/>
    <property type="evidence" value="ECO:0007669"/>
    <property type="project" value="UniProtKB-KW"/>
</dbReference>
<dbReference type="CDD" id="cd11386">
    <property type="entry name" value="MCP_signal"/>
    <property type="match status" value="1"/>
</dbReference>
<gene>
    <name evidence="5" type="ORF">GNP95_13835</name>
</gene>
<dbReference type="EMBL" id="WNZW01000004">
    <property type="protein sequence ID" value="MUG46072.1"/>
    <property type="molecule type" value="Genomic_DNA"/>
</dbReference>
<dbReference type="SUPFAM" id="SSF58104">
    <property type="entry name" value="Methyl-accepting chemotaxis protein (MCP) signaling domain"/>
    <property type="match status" value="1"/>
</dbReference>
<dbReference type="SMART" id="SM00283">
    <property type="entry name" value="MA"/>
    <property type="match status" value="1"/>
</dbReference>
<feature type="transmembrane region" description="Helical" evidence="3">
    <location>
        <begin position="81"/>
        <end position="99"/>
    </location>
</feature>
<dbReference type="InterPro" id="IPR004089">
    <property type="entry name" value="MCPsignal_dom"/>
</dbReference>
<evidence type="ECO:0000256" key="1">
    <source>
        <dbReference type="ARBA" id="ARBA00023224"/>
    </source>
</evidence>
<dbReference type="Pfam" id="PF00015">
    <property type="entry name" value="MCPsignal"/>
    <property type="match status" value="1"/>
</dbReference>
<dbReference type="Proteomes" id="UP000447876">
    <property type="component" value="Unassembled WGS sequence"/>
</dbReference>
<evidence type="ECO:0000256" key="2">
    <source>
        <dbReference type="PROSITE-ProRule" id="PRU00284"/>
    </source>
</evidence>
<dbReference type="OrthoDB" id="2166737at2"/>
<keyword evidence="3" id="KW-0472">Membrane</keyword>
<dbReference type="PROSITE" id="PS50111">
    <property type="entry name" value="CHEMOTAXIS_TRANSDUC_2"/>
    <property type="match status" value="1"/>
</dbReference>
<dbReference type="PANTHER" id="PTHR32089">
    <property type="entry name" value="METHYL-ACCEPTING CHEMOTAXIS PROTEIN MCPB"/>
    <property type="match status" value="1"/>
</dbReference>
<evidence type="ECO:0000313" key="6">
    <source>
        <dbReference type="Proteomes" id="UP000447876"/>
    </source>
</evidence>
<keyword evidence="3" id="KW-1133">Transmembrane helix</keyword>
<feature type="domain" description="Methyl-accepting transducer" evidence="4">
    <location>
        <begin position="224"/>
        <end position="460"/>
    </location>
</feature>
<dbReference type="GO" id="GO:0016020">
    <property type="term" value="C:membrane"/>
    <property type="evidence" value="ECO:0007669"/>
    <property type="project" value="InterPro"/>
</dbReference>
<feature type="transmembrane region" description="Helical" evidence="3">
    <location>
        <begin position="127"/>
        <end position="146"/>
    </location>
</feature>
<keyword evidence="1 2" id="KW-0807">Transducer</keyword>
<proteinExistence type="predicted"/>